<dbReference type="CDD" id="cd03388">
    <property type="entry name" value="PAP2_SPPase1"/>
    <property type="match status" value="1"/>
</dbReference>
<dbReference type="GO" id="GO:0042392">
    <property type="term" value="F:sphingosine-1-phosphate phosphatase activity"/>
    <property type="evidence" value="ECO:0007669"/>
    <property type="project" value="TreeGrafter"/>
</dbReference>
<dbReference type="Gene3D" id="1.20.144.10">
    <property type="entry name" value="Phosphatidic acid phosphatase type 2/haloperoxidase"/>
    <property type="match status" value="1"/>
</dbReference>
<keyword evidence="3" id="KW-0378">Hydrolase</keyword>
<evidence type="ECO:0000256" key="7">
    <source>
        <dbReference type="ARBA" id="ARBA00038324"/>
    </source>
</evidence>
<sequence length="574" mass="61111">MTPQANGAGPHRSVNFTLSGPSSAASSRAGSPAPASPYPMSLKEEYLLEKTAQEDPGCRPMDVYDVTLPAWRAAVRRKLVACIRVESVIVARMQEAIRTPWLDAYFVHTSALGSHTFFMTFLPMLFFFGFDELGRGLIVVLTVGIYITSVVKDLFCSPRPFAPPVTRLTIGTHHLEYGMPSTHSTNCVSLALFFFAHIHELAFPLDGTPAALTLPAYTAMTAGLAIYATSIVFGRLYTAMHSFSDCAVGVFLGAFLWLAHTSFRGLPLALTVPLPAVLGLPPALTYSTTLLQGWGWGAHLDAWVLRTPSSLRVPLTLIPLALLAVNQHPQPVDDCPCFEDAIAVGSVALGMFVGRWGAVRWGAHVPGPGVVMPGSGWALGPAGWATIERGWGDVGVWWGAAVLKMVFGILAIFAWRLIAKAALHRALPPTFRFLATLMRLPHRRFYTPATDYTGVPPVAALRPIPSVIDLSSAGVEVGGIGSGSGLDGTSGASGGGAGGNGLRRRAEAVEAARGGGAHVRESEAEDAEGEDGAVKHYDADVLTKLIVYAGIAVISCEAMPVLFEQFGWGVRSWP</sequence>
<evidence type="ECO:0000256" key="8">
    <source>
        <dbReference type="SAM" id="MobiDB-lite"/>
    </source>
</evidence>
<dbReference type="GO" id="GO:0005789">
    <property type="term" value="C:endoplasmic reticulum membrane"/>
    <property type="evidence" value="ECO:0007669"/>
    <property type="project" value="UniProtKB-SubCell"/>
</dbReference>
<evidence type="ECO:0000313" key="11">
    <source>
        <dbReference type="EMBL" id="KAJ7742179.1"/>
    </source>
</evidence>
<dbReference type="Proteomes" id="UP001215280">
    <property type="component" value="Unassembled WGS sequence"/>
</dbReference>
<keyword evidence="2 9" id="KW-0812">Transmembrane</keyword>
<dbReference type="AlphaFoldDB" id="A0AAD7IHT3"/>
<dbReference type="InterPro" id="IPR036938">
    <property type="entry name" value="PAP2/HPO_sf"/>
</dbReference>
<name>A0AAD7IHT3_9AGAR</name>
<feature type="compositionally biased region" description="Low complexity" evidence="8">
    <location>
        <begin position="19"/>
        <end position="38"/>
    </location>
</feature>
<organism evidence="11 12">
    <name type="scientific">Mycena maculata</name>
    <dbReference type="NCBI Taxonomy" id="230809"/>
    <lineage>
        <taxon>Eukaryota</taxon>
        <taxon>Fungi</taxon>
        <taxon>Dikarya</taxon>
        <taxon>Basidiomycota</taxon>
        <taxon>Agaricomycotina</taxon>
        <taxon>Agaricomycetes</taxon>
        <taxon>Agaricomycetidae</taxon>
        <taxon>Agaricales</taxon>
        <taxon>Marasmiineae</taxon>
        <taxon>Mycenaceae</taxon>
        <taxon>Mycena</taxon>
    </lineage>
</organism>
<feature type="transmembrane region" description="Helical" evidence="9">
    <location>
        <begin position="396"/>
        <end position="418"/>
    </location>
</feature>
<evidence type="ECO:0000256" key="2">
    <source>
        <dbReference type="ARBA" id="ARBA00022692"/>
    </source>
</evidence>
<evidence type="ECO:0000256" key="3">
    <source>
        <dbReference type="ARBA" id="ARBA00022801"/>
    </source>
</evidence>
<feature type="transmembrane region" description="Helical" evidence="9">
    <location>
        <begin position="246"/>
        <end position="263"/>
    </location>
</feature>
<keyword evidence="12" id="KW-1185">Reference proteome</keyword>
<dbReference type="InterPro" id="IPR000326">
    <property type="entry name" value="PAP2/HPO"/>
</dbReference>
<evidence type="ECO:0000259" key="10">
    <source>
        <dbReference type="SMART" id="SM00014"/>
    </source>
</evidence>
<feature type="transmembrane region" description="Helical" evidence="9">
    <location>
        <begin position="545"/>
        <end position="563"/>
    </location>
</feature>
<comment type="caution">
    <text evidence="11">The sequence shown here is derived from an EMBL/GenBank/DDBJ whole genome shotgun (WGS) entry which is preliminary data.</text>
</comment>
<dbReference type="SMART" id="SM00014">
    <property type="entry name" value="acidPPc"/>
    <property type="match status" value="1"/>
</dbReference>
<keyword evidence="5 9" id="KW-1133">Transmembrane helix</keyword>
<evidence type="ECO:0000256" key="9">
    <source>
        <dbReference type="SAM" id="Phobius"/>
    </source>
</evidence>
<feature type="domain" description="Phosphatidic acid phosphatase type 2/haloperoxidase" evidence="10">
    <location>
        <begin position="135"/>
        <end position="261"/>
    </location>
</feature>
<feature type="transmembrane region" description="Helical" evidence="9">
    <location>
        <begin position="102"/>
        <end position="130"/>
    </location>
</feature>
<evidence type="ECO:0000256" key="5">
    <source>
        <dbReference type="ARBA" id="ARBA00022989"/>
    </source>
</evidence>
<feature type="region of interest" description="Disordered" evidence="8">
    <location>
        <begin position="512"/>
        <end position="531"/>
    </location>
</feature>
<feature type="transmembrane region" description="Helical" evidence="9">
    <location>
        <begin position="136"/>
        <end position="156"/>
    </location>
</feature>
<accession>A0AAD7IHT3</accession>
<dbReference type="PANTHER" id="PTHR14969">
    <property type="entry name" value="SPHINGOSINE-1-PHOSPHATE PHOSPHOHYDROLASE"/>
    <property type="match status" value="1"/>
</dbReference>
<reference evidence="11" key="1">
    <citation type="submission" date="2023-03" db="EMBL/GenBank/DDBJ databases">
        <title>Massive genome expansion in bonnet fungi (Mycena s.s.) driven by repeated elements and novel gene families across ecological guilds.</title>
        <authorList>
            <consortium name="Lawrence Berkeley National Laboratory"/>
            <person name="Harder C.B."/>
            <person name="Miyauchi S."/>
            <person name="Viragh M."/>
            <person name="Kuo A."/>
            <person name="Thoen E."/>
            <person name="Andreopoulos B."/>
            <person name="Lu D."/>
            <person name="Skrede I."/>
            <person name="Drula E."/>
            <person name="Henrissat B."/>
            <person name="Morin E."/>
            <person name="Kohler A."/>
            <person name="Barry K."/>
            <person name="LaButti K."/>
            <person name="Morin E."/>
            <person name="Salamov A."/>
            <person name="Lipzen A."/>
            <person name="Mereny Z."/>
            <person name="Hegedus B."/>
            <person name="Baldrian P."/>
            <person name="Stursova M."/>
            <person name="Weitz H."/>
            <person name="Taylor A."/>
            <person name="Grigoriev I.V."/>
            <person name="Nagy L.G."/>
            <person name="Martin F."/>
            <person name="Kauserud H."/>
        </authorList>
    </citation>
    <scope>NUCLEOTIDE SEQUENCE</scope>
    <source>
        <strain evidence="11">CBHHK188m</strain>
    </source>
</reference>
<evidence type="ECO:0000313" key="12">
    <source>
        <dbReference type="Proteomes" id="UP001215280"/>
    </source>
</evidence>
<dbReference type="EMBL" id="JARJLG010000119">
    <property type="protein sequence ID" value="KAJ7742179.1"/>
    <property type="molecule type" value="Genomic_DNA"/>
</dbReference>
<dbReference type="PANTHER" id="PTHR14969:SF28">
    <property type="entry name" value="DIHYDROSPHINGOSINE 1-PHOSPHATE PHOSPHATASE LCB3-RELATED"/>
    <property type="match status" value="1"/>
</dbReference>
<proteinExistence type="inferred from homology"/>
<keyword evidence="4" id="KW-0256">Endoplasmic reticulum</keyword>
<comment type="subcellular location">
    <subcellularLocation>
        <location evidence="1">Endoplasmic reticulum membrane</location>
        <topology evidence="1">Multi-pass membrane protein</topology>
    </subcellularLocation>
</comment>
<evidence type="ECO:0000256" key="4">
    <source>
        <dbReference type="ARBA" id="ARBA00022824"/>
    </source>
</evidence>
<protein>
    <submittedName>
        <fullName evidence="11">Sphingosine-1-phosphate phosphatase</fullName>
    </submittedName>
</protein>
<keyword evidence="6 9" id="KW-0472">Membrane</keyword>
<comment type="similarity">
    <text evidence="7">Belongs to the type 2 lipid phosphate phosphatase family.</text>
</comment>
<evidence type="ECO:0000256" key="1">
    <source>
        <dbReference type="ARBA" id="ARBA00004477"/>
    </source>
</evidence>
<gene>
    <name evidence="11" type="ORF">DFH07DRAFT_980619</name>
</gene>
<evidence type="ECO:0000256" key="6">
    <source>
        <dbReference type="ARBA" id="ARBA00023136"/>
    </source>
</evidence>
<dbReference type="SUPFAM" id="SSF48317">
    <property type="entry name" value="Acid phosphatase/Vanadium-dependent haloperoxidase"/>
    <property type="match status" value="1"/>
</dbReference>
<feature type="transmembrane region" description="Helical" evidence="9">
    <location>
        <begin position="216"/>
        <end position="234"/>
    </location>
</feature>
<dbReference type="Pfam" id="PF01569">
    <property type="entry name" value="PAP2"/>
    <property type="match status" value="1"/>
</dbReference>
<feature type="region of interest" description="Disordered" evidence="8">
    <location>
        <begin position="1"/>
        <end position="38"/>
    </location>
</feature>